<keyword evidence="5 6" id="KW-0833">Ubl conjugation pathway</keyword>
<protein>
    <recommendedName>
        <fullName evidence="8">HECT domain-containing protein</fullName>
    </recommendedName>
</protein>
<name>A0A0L0BV94_LUCCU</name>
<evidence type="ECO:0000313" key="10">
    <source>
        <dbReference type="Proteomes" id="UP000037069"/>
    </source>
</evidence>
<sequence length="1081" mass="122287">MAIYCWGNTAHGELGLGGIEEEQILMPRKMNWTPPDASVIQVSCGRWHTLFLTSDGKIFSCGSNDNGQLGHELPTKRPRMSPFKLIAELENYVITRISCGARHSMALNEWGQIFTWGHNDYGQLGITNSHDVVIQPKIVRNLISKHVVQIACGNNHSLVLTNCTANFRGELYSWGSNIYGQLGVASTSDLVHSNIPRLITALHGIPIAYIVCGGNHSFVISKSGAVFGWGRNNCGQLGLNDYVNRCYPTQLKTLRSLGVRYIACGDEFSVFLTNDGGVFTCGSGRYGQLGHGGNSNEVLPRMVVELMGSTVTQIACGTKHTLALVPSRGRVYGFGLGCAGQLGTRVTNSSPLPQVVLGPWVSPSGQALIESEMPEDVESSYIIKQIYSGGDHSLVTCTYYEDKIPANDCRIYDMKTQVLFLTVESTEQISLVESDSTVDMDLLTLVELVFKSQACINGSFLLPDYGHFCCTSKHHGIDLESAEKAFDYLRKVENESLKSVIWDKITNELLSSLQPSPADVETLRVYLLLPFYHEFVNSKNYEKLHIPFSKAMLSLNDIPLKIVGKWWGQVPNESFEHFVSCYRDVVAYIISFKIPPIVGSNSQKRLVRYNSHLVAALNMLTFLCKVNKTERKDGIGRKVFIWPELTEFVDIQQEYLHWLMDKNRDSFNICNYGFLFDAAAKTTLLQTDQTIQMYQAMQNATNDNFFNMIAFGTPVSQFIVLNVTRENLVQDTIREIARYNQSDLKKPLKVKFSGEEAEDAGGVRKEFFMLLLKDIIDPKYGMFKEYDDSRVVWFADVTFETETMYFLIGVICGLAIYNFTIINLPFPLALYKKLLDFDVDLSDLRELSPTLANSMQQILDYDGDDFEEIFDLRFEISRDIFGESKTEPLKANGENIVVTKENRQEFVDLYVDFIFNKAVAEQYTAFKSGFMKAVAEQYTAFKSGFMKVCSGRVLKIFRPEELMAMVVGNEEYDWKALELNCEYKNGYTSSDDTIKWFWEVFQDLPLKEKKKFLLYLTGSDRIPIQGMKAIKICIQPTNDDKFLPVAHTCFNLLDLPRYKTKERLKYKLLQAIQQTQGFSLV</sequence>
<dbReference type="PROSITE" id="PS00626">
    <property type="entry name" value="RCC1_2"/>
    <property type="match status" value="4"/>
</dbReference>
<dbReference type="PROSITE" id="PS50237">
    <property type="entry name" value="HECT"/>
    <property type="match status" value="1"/>
</dbReference>
<dbReference type="Pfam" id="PF00632">
    <property type="entry name" value="HECT"/>
    <property type="match status" value="1"/>
</dbReference>
<feature type="domain" description="HECT" evidence="8">
    <location>
        <begin position="740"/>
        <end position="1081"/>
    </location>
</feature>
<feature type="repeat" description="RCC1" evidence="7">
    <location>
        <begin position="111"/>
        <end position="163"/>
    </location>
</feature>
<evidence type="ECO:0000313" key="9">
    <source>
        <dbReference type="EMBL" id="KNC23164.1"/>
    </source>
</evidence>
<evidence type="ECO:0000256" key="6">
    <source>
        <dbReference type="PROSITE-ProRule" id="PRU00104"/>
    </source>
</evidence>
<dbReference type="STRING" id="7375.A0A0L0BV94"/>
<evidence type="ECO:0000256" key="5">
    <source>
        <dbReference type="ARBA" id="ARBA00022786"/>
    </source>
</evidence>
<dbReference type="InterPro" id="IPR000408">
    <property type="entry name" value="Reg_chr_condens"/>
</dbReference>
<dbReference type="GO" id="GO:0004842">
    <property type="term" value="F:ubiquitin-protein transferase activity"/>
    <property type="evidence" value="ECO:0007669"/>
    <property type="project" value="InterPro"/>
</dbReference>
<dbReference type="Gene3D" id="3.30.2160.10">
    <property type="entry name" value="Hect, E3 ligase catalytic domain"/>
    <property type="match status" value="1"/>
</dbReference>
<dbReference type="EMBL" id="JRES01001407">
    <property type="protein sequence ID" value="KNC23164.1"/>
    <property type="molecule type" value="Genomic_DNA"/>
</dbReference>
<dbReference type="SMART" id="SM00119">
    <property type="entry name" value="HECTc"/>
    <property type="match status" value="1"/>
</dbReference>
<dbReference type="FunFam" id="3.30.2160.10:FF:000004">
    <property type="entry name" value="probable E3 ubiquitin-protein ligase HERC4 isoform X1"/>
    <property type="match status" value="1"/>
</dbReference>
<feature type="repeat" description="RCC1" evidence="7">
    <location>
        <begin position="329"/>
        <end position="399"/>
    </location>
</feature>
<dbReference type="Gene3D" id="3.90.1750.10">
    <property type="entry name" value="Hect, E3 ligase catalytic domains"/>
    <property type="match status" value="1"/>
</dbReference>
<evidence type="ECO:0000256" key="3">
    <source>
        <dbReference type="ARBA" id="ARBA00022679"/>
    </source>
</evidence>
<dbReference type="InterPro" id="IPR009091">
    <property type="entry name" value="RCC1/BLIP-II"/>
</dbReference>
<dbReference type="FunFam" id="3.30.2410.10:FF:000003">
    <property type="entry name" value="probable E3 ubiquitin-protein ligase HERC4 isoform X1"/>
    <property type="match status" value="1"/>
</dbReference>
<feature type="repeat" description="RCC1" evidence="7">
    <location>
        <begin position="56"/>
        <end position="110"/>
    </location>
</feature>
<dbReference type="AlphaFoldDB" id="A0A0L0BV94"/>
<dbReference type="GO" id="GO:0005737">
    <property type="term" value="C:cytoplasm"/>
    <property type="evidence" value="ECO:0007669"/>
    <property type="project" value="UniProtKB-SubCell"/>
</dbReference>
<dbReference type="PANTHER" id="PTHR45622">
    <property type="entry name" value="UBIQUITIN-PROTEIN LIGASE E3A-RELATED"/>
    <property type="match status" value="1"/>
</dbReference>
<evidence type="ECO:0000259" key="8">
    <source>
        <dbReference type="PROSITE" id="PS50237"/>
    </source>
</evidence>
<dbReference type="GO" id="GO:0009966">
    <property type="term" value="P:regulation of signal transduction"/>
    <property type="evidence" value="ECO:0007669"/>
    <property type="project" value="UniProtKB-ARBA"/>
</dbReference>
<reference evidence="9 10" key="1">
    <citation type="journal article" date="2015" name="Nat. Commun.">
        <title>Lucilia cuprina genome unlocks parasitic fly biology to underpin future interventions.</title>
        <authorList>
            <person name="Anstead C.A."/>
            <person name="Korhonen P.K."/>
            <person name="Young N.D."/>
            <person name="Hall R.S."/>
            <person name="Jex A.R."/>
            <person name="Murali S.C."/>
            <person name="Hughes D.S."/>
            <person name="Lee S.F."/>
            <person name="Perry T."/>
            <person name="Stroehlein A.J."/>
            <person name="Ansell B.R."/>
            <person name="Breugelmans B."/>
            <person name="Hofmann A."/>
            <person name="Qu J."/>
            <person name="Dugan S."/>
            <person name="Lee S.L."/>
            <person name="Chao H."/>
            <person name="Dinh H."/>
            <person name="Han Y."/>
            <person name="Doddapaneni H.V."/>
            <person name="Worley K.C."/>
            <person name="Muzny D.M."/>
            <person name="Ioannidis P."/>
            <person name="Waterhouse R.M."/>
            <person name="Zdobnov E.M."/>
            <person name="James P.J."/>
            <person name="Bagnall N.H."/>
            <person name="Kotze A.C."/>
            <person name="Gibbs R.A."/>
            <person name="Richards S."/>
            <person name="Batterham P."/>
            <person name="Gasser R.B."/>
        </authorList>
    </citation>
    <scope>NUCLEOTIDE SEQUENCE [LARGE SCALE GENOMIC DNA]</scope>
    <source>
        <strain evidence="9 10">LS</strain>
        <tissue evidence="9">Full body</tissue>
    </source>
</reference>
<evidence type="ECO:0000256" key="7">
    <source>
        <dbReference type="PROSITE-ProRule" id="PRU00235"/>
    </source>
</evidence>
<evidence type="ECO:0000256" key="2">
    <source>
        <dbReference type="ARBA" id="ARBA00022490"/>
    </source>
</evidence>
<dbReference type="Pfam" id="PF25390">
    <property type="entry name" value="WD40_RLD"/>
    <property type="match status" value="1"/>
</dbReference>
<dbReference type="Proteomes" id="UP000037069">
    <property type="component" value="Unassembled WGS sequence"/>
</dbReference>
<proteinExistence type="predicted"/>
<keyword evidence="3" id="KW-0808">Transferase</keyword>
<comment type="subcellular location">
    <subcellularLocation>
        <location evidence="1">Cytoplasm</location>
    </subcellularLocation>
</comment>
<feature type="repeat" description="RCC1" evidence="7">
    <location>
        <begin position="1"/>
        <end position="55"/>
    </location>
</feature>
<dbReference type="OrthoDB" id="5981550at2759"/>
<dbReference type="SUPFAM" id="SSF56204">
    <property type="entry name" value="Hect, E3 ligase catalytic domain"/>
    <property type="match status" value="2"/>
</dbReference>
<dbReference type="Gene3D" id="2.130.10.30">
    <property type="entry name" value="Regulator of chromosome condensation 1/beta-lactamase-inhibitor protein II"/>
    <property type="match status" value="2"/>
</dbReference>
<dbReference type="CDD" id="cd00078">
    <property type="entry name" value="HECTc"/>
    <property type="match status" value="1"/>
</dbReference>
<comment type="caution">
    <text evidence="9">The sequence shown here is derived from an EMBL/GenBank/DDBJ whole genome shotgun (WGS) entry which is preliminary data.</text>
</comment>
<dbReference type="InterPro" id="IPR051709">
    <property type="entry name" value="Ub-ligase/GTPase-reg"/>
</dbReference>
<dbReference type="InterPro" id="IPR058923">
    <property type="entry name" value="RCC1-like_dom"/>
</dbReference>
<dbReference type="PANTHER" id="PTHR45622:SF76">
    <property type="entry name" value="HECT AND RLD DOMAIN CONTAINING E3 UBIQUITIN LIGASE 4, ISOFORM C"/>
    <property type="match status" value="1"/>
</dbReference>
<gene>
    <name evidence="9" type="ORF">FF38_02478</name>
</gene>
<dbReference type="Gene3D" id="3.30.2410.10">
    <property type="entry name" value="Hect, E3 ligase catalytic domain"/>
    <property type="match status" value="1"/>
</dbReference>
<feature type="repeat" description="RCC1" evidence="7">
    <location>
        <begin position="169"/>
        <end position="223"/>
    </location>
</feature>
<dbReference type="OMA" id="FKSQACW"/>
<evidence type="ECO:0000256" key="1">
    <source>
        <dbReference type="ARBA" id="ARBA00004496"/>
    </source>
</evidence>
<evidence type="ECO:0000256" key="4">
    <source>
        <dbReference type="ARBA" id="ARBA00022737"/>
    </source>
</evidence>
<dbReference type="InterPro" id="IPR035983">
    <property type="entry name" value="Hect_E3_ubiquitin_ligase"/>
</dbReference>
<keyword evidence="4" id="KW-0677">Repeat</keyword>
<feature type="repeat" description="RCC1" evidence="7">
    <location>
        <begin position="276"/>
        <end position="327"/>
    </location>
</feature>
<feature type="repeat" description="RCC1" evidence="7">
    <location>
        <begin position="224"/>
        <end position="275"/>
    </location>
</feature>
<dbReference type="PRINTS" id="PR00633">
    <property type="entry name" value="RCCNDNSATION"/>
</dbReference>
<keyword evidence="2" id="KW-0963">Cytoplasm</keyword>
<organism evidence="9 10">
    <name type="scientific">Lucilia cuprina</name>
    <name type="common">Green bottle fly</name>
    <name type="synonym">Australian sheep blowfly</name>
    <dbReference type="NCBI Taxonomy" id="7375"/>
    <lineage>
        <taxon>Eukaryota</taxon>
        <taxon>Metazoa</taxon>
        <taxon>Ecdysozoa</taxon>
        <taxon>Arthropoda</taxon>
        <taxon>Hexapoda</taxon>
        <taxon>Insecta</taxon>
        <taxon>Pterygota</taxon>
        <taxon>Neoptera</taxon>
        <taxon>Endopterygota</taxon>
        <taxon>Diptera</taxon>
        <taxon>Brachycera</taxon>
        <taxon>Muscomorpha</taxon>
        <taxon>Oestroidea</taxon>
        <taxon>Calliphoridae</taxon>
        <taxon>Luciliinae</taxon>
        <taxon>Lucilia</taxon>
    </lineage>
</organism>
<keyword evidence="10" id="KW-1185">Reference proteome</keyword>
<feature type="active site" description="Glycyl thioester intermediate" evidence="6">
    <location>
        <position position="1049"/>
    </location>
</feature>
<accession>A0A0L0BV94</accession>
<dbReference type="SUPFAM" id="SSF50985">
    <property type="entry name" value="RCC1/BLIP-II"/>
    <property type="match status" value="1"/>
</dbReference>
<dbReference type="InterPro" id="IPR000569">
    <property type="entry name" value="HECT_dom"/>
</dbReference>
<dbReference type="PROSITE" id="PS50012">
    <property type="entry name" value="RCC1_3"/>
    <property type="match status" value="7"/>
</dbReference>